<gene>
    <name evidence="2" type="ORF">AVDCRST_MAG93-10025</name>
</gene>
<organism evidence="2">
    <name type="scientific">uncultured Chloroflexia bacterium</name>
    <dbReference type="NCBI Taxonomy" id="1672391"/>
    <lineage>
        <taxon>Bacteria</taxon>
        <taxon>Bacillati</taxon>
        <taxon>Chloroflexota</taxon>
        <taxon>Chloroflexia</taxon>
        <taxon>environmental samples</taxon>
    </lineage>
</organism>
<evidence type="ECO:0000313" key="2">
    <source>
        <dbReference type="EMBL" id="CAA9397036.1"/>
    </source>
</evidence>
<evidence type="ECO:0000256" key="1">
    <source>
        <dbReference type="SAM" id="MobiDB-lite"/>
    </source>
</evidence>
<feature type="region of interest" description="Disordered" evidence="1">
    <location>
        <begin position="1"/>
        <end position="35"/>
    </location>
</feature>
<name>A0A6J4NUA3_9CHLR</name>
<sequence length="73" mass="7549">NGVGGGNNAMVQERPPSVERKTPPGAAAKTVRSVAHPDETTTAVAANVSLRFIDSHAPCQVAPLSSERFNPAI</sequence>
<reference evidence="2" key="1">
    <citation type="submission" date="2020-02" db="EMBL/GenBank/DDBJ databases">
        <authorList>
            <person name="Meier V. D."/>
        </authorList>
    </citation>
    <scope>NUCLEOTIDE SEQUENCE</scope>
    <source>
        <strain evidence="2">AVDCRST_MAG93</strain>
    </source>
</reference>
<proteinExistence type="predicted"/>
<dbReference type="AlphaFoldDB" id="A0A6J4NUA3"/>
<dbReference type="EMBL" id="CADCTR010003367">
    <property type="protein sequence ID" value="CAA9397036.1"/>
    <property type="molecule type" value="Genomic_DNA"/>
</dbReference>
<feature type="non-terminal residue" evidence="2">
    <location>
        <position position="1"/>
    </location>
</feature>
<protein>
    <submittedName>
        <fullName evidence="2">Uncharacterized protein</fullName>
    </submittedName>
</protein>
<accession>A0A6J4NUA3</accession>